<dbReference type="Gene3D" id="1.10.486.10">
    <property type="entry name" value="PCRA, domain 4"/>
    <property type="match status" value="1"/>
</dbReference>
<dbReference type="KEGG" id="manr:MPAN_000510"/>
<dbReference type="RefSeq" id="WP_176239034.1">
    <property type="nucleotide sequence ID" value="NZ_AP024412.1"/>
</dbReference>
<dbReference type="InterPro" id="IPR013986">
    <property type="entry name" value="DExx_box_DNA_helicase_dom_sf"/>
</dbReference>
<evidence type="ECO:0000256" key="2">
    <source>
        <dbReference type="ARBA" id="ARBA00022741"/>
    </source>
</evidence>
<evidence type="ECO:0000256" key="4">
    <source>
        <dbReference type="ARBA" id="ARBA00022806"/>
    </source>
</evidence>
<dbReference type="InterPro" id="IPR014017">
    <property type="entry name" value="DNA_helicase_UvrD-like_C"/>
</dbReference>
<dbReference type="AlphaFoldDB" id="A0A7U9THW5"/>
<dbReference type="Proteomes" id="UP000620133">
    <property type="component" value="Chromosome"/>
</dbReference>
<feature type="binding site" evidence="11">
    <location>
        <begin position="26"/>
        <end position="33"/>
    </location>
    <ligand>
        <name>ATP</name>
        <dbReference type="ChEBI" id="CHEBI:30616"/>
    </ligand>
</feature>
<accession>A0A7U9THW5</accession>
<comment type="catalytic activity">
    <reaction evidence="10">
        <text>ATP + H2O = ADP + phosphate + H(+)</text>
        <dbReference type="Rhea" id="RHEA:13065"/>
        <dbReference type="ChEBI" id="CHEBI:15377"/>
        <dbReference type="ChEBI" id="CHEBI:15378"/>
        <dbReference type="ChEBI" id="CHEBI:30616"/>
        <dbReference type="ChEBI" id="CHEBI:43474"/>
        <dbReference type="ChEBI" id="CHEBI:456216"/>
        <dbReference type="EC" id="5.6.2.4"/>
    </reaction>
</comment>
<dbReference type="InterPro" id="IPR027417">
    <property type="entry name" value="P-loop_NTPase"/>
</dbReference>
<dbReference type="InterPro" id="IPR000212">
    <property type="entry name" value="DNA_helicase_UvrD/REP"/>
</dbReference>
<evidence type="ECO:0000256" key="1">
    <source>
        <dbReference type="ARBA" id="ARBA00009922"/>
    </source>
</evidence>
<evidence type="ECO:0000256" key="9">
    <source>
        <dbReference type="ARBA" id="ARBA00034808"/>
    </source>
</evidence>
<dbReference type="GO" id="GO:0005524">
    <property type="term" value="F:ATP binding"/>
    <property type="evidence" value="ECO:0007669"/>
    <property type="project" value="UniProtKB-UniRule"/>
</dbReference>
<evidence type="ECO:0000256" key="5">
    <source>
        <dbReference type="ARBA" id="ARBA00022840"/>
    </source>
</evidence>
<dbReference type="PROSITE" id="PS51198">
    <property type="entry name" value="UVRD_HELICASE_ATP_BIND"/>
    <property type="match status" value="1"/>
</dbReference>
<dbReference type="PANTHER" id="PTHR11070">
    <property type="entry name" value="UVRD / RECB / PCRA DNA HELICASE FAMILY MEMBER"/>
    <property type="match status" value="1"/>
</dbReference>
<gene>
    <name evidence="12" type="ORF">MPAN_000510</name>
</gene>
<keyword evidence="5 11" id="KW-0067">ATP-binding</keyword>
<dbReference type="GO" id="GO:0043138">
    <property type="term" value="F:3'-5' DNA helicase activity"/>
    <property type="evidence" value="ECO:0007669"/>
    <property type="project" value="UniProtKB-EC"/>
</dbReference>
<dbReference type="EC" id="5.6.2.4" evidence="9"/>
<evidence type="ECO:0000313" key="13">
    <source>
        <dbReference type="Proteomes" id="UP000620133"/>
    </source>
</evidence>
<dbReference type="Gene3D" id="1.10.10.160">
    <property type="match status" value="1"/>
</dbReference>
<dbReference type="Pfam" id="PF13361">
    <property type="entry name" value="UvrD_C"/>
    <property type="match status" value="1"/>
</dbReference>
<dbReference type="SUPFAM" id="SSF52540">
    <property type="entry name" value="P-loop containing nucleoside triphosphate hydrolases"/>
    <property type="match status" value="1"/>
</dbReference>
<keyword evidence="13" id="KW-1185">Reference proteome</keyword>
<keyword evidence="2 11" id="KW-0547">Nucleotide-binding</keyword>
<sequence length="692" mass="80063">MNWLATLNESQLQAVIHPGGPLFVVAGAGTGKTRTLTAKIAYLIMQGVKPGRILAVTFTNKAAREMKERVIDMTGPHAMDVWLYTFHAFGLQILRRHIAELPYGYKASFTVIDEDDGKKIVSDVIKDLGFDSKMFSVKALKSLISLFKSNRMEEFERSDEEKIYKGYQTYLRENQLIDFDDLLIYTLELLTDYKEIRVLYQHRFDHVLVDEFQDTDVIQYKILKILGEVHKNLFVVGDPDQSIYGFRGANYNNSKLFLKDFNAQEVVLDKNYRSTNLILNAANKLIANNFNRPSEKNLQSDLGQGEPIVYNKEQSDYQETFYVVNQINQLIRKGYQYDDIAILYRNNALSRLFEDALIKDGIPYIIYGGISFYQRREIKDALAYIRVANDHSQDFYLKRIVNVPKRSIGLVSVRKLEDTARHLGISMFDAIDFVILRGQAKESLLKFKQIILDLKEAFDEMEDLYQLMPVLMSKTGYMDMLKLEDSESSEDRMDNLKELQSVFTRGDVYYEGTFYEKLNQQLDQIALYSDLDQDVTEDNHVKLATYHQVKGLEFKIVFMVVLEEGIFPNDRALMSTYELEEERRVAYVGITRAKERLYMTYAERRMVYGQTKMGYPSRFLKESRLNTDVPKEHVTYAKESHLLKTGDHVDHQVFGRGVVVSVDQDIATIAFAMPYGIKNLLESHPAIKKVKK</sequence>
<evidence type="ECO:0000256" key="3">
    <source>
        <dbReference type="ARBA" id="ARBA00022801"/>
    </source>
</evidence>
<dbReference type="CDD" id="cd17932">
    <property type="entry name" value="DEXQc_UvrD"/>
    <property type="match status" value="1"/>
</dbReference>
<keyword evidence="4 11" id="KW-0347">Helicase</keyword>
<evidence type="ECO:0000256" key="11">
    <source>
        <dbReference type="PROSITE-ProRule" id="PRU00560"/>
    </source>
</evidence>
<dbReference type="Gene3D" id="3.40.50.300">
    <property type="entry name" value="P-loop containing nucleotide triphosphate hydrolases"/>
    <property type="match status" value="2"/>
</dbReference>
<evidence type="ECO:0000256" key="6">
    <source>
        <dbReference type="ARBA" id="ARBA00023125"/>
    </source>
</evidence>
<name>A0A7U9THW5_9MOLU</name>
<dbReference type="PANTHER" id="PTHR11070:SF2">
    <property type="entry name" value="ATP-DEPENDENT DNA HELICASE SRS2"/>
    <property type="match status" value="1"/>
</dbReference>
<dbReference type="InterPro" id="IPR014016">
    <property type="entry name" value="UvrD-like_ATP-bd"/>
</dbReference>
<comment type="similarity">
    <text evidence="1">Belongs to the helicase family. UvrD subfamily.</text>
</comment>
<dbReference type="GO" id="GO:0000725">
    <property type="term" value="P:recombinational repair"/>
    <property type="evidence" value="ECO:0007669"/>
    <property type="project" value="TreeGrafter"/>
</dbReference>
<keyword evidence="7" id="KW-0413">Isomerase</keyword>
<evidence type="ECO:0000256" key="7">
    <source>
        <dbReference type="ARBA" id="ARBA00023235"/>
    </source>
</evidence>
<keyword evidence="3 11" id="KW-0378">Hydrolase</keyword>
<reference evidence="12" key="1">
    <citation type="submission" date="2021-01" db="EMBL/GenBank/DDBJ databases">
        <title>Draft genome sequence of Acholeplasmataceae bacterium strain Mahy22.</title>
        <authorList>
            <person name="Watanabe M."/>
            <person name="Kojima H."/>
            <person name="Fukui M."/>
        </authorList>
    </citation>
    <scope>NUCLEOTIDE SEQUENCE</scope>
    <source>
        <strain evidence="12">Mahy22</strain>
    </source>
</reference>
<dbReference type="GO" id="GO:0003677">
    <property type="term" value="F:DNA binding"/>
    <property type="evidence" value="ECO:0007669"/>
    <property type="project" value="UniProtKB-KW"/>
</dbReference>
<dbReference type="PROSITE" id="PS51217">
    <property type="entry name" value="UVRD_HELICASE_CTER"/>
    <property type="match status" value="1"/>
</dbReference>
<dbReference type="GO" id="GO:0005829">
    <property type="term" value="C:cytosol"/>
    <property type="evidence" value="ECO:0007669"/>
    <property type="project" value="TreeGrafter"/>
</dbReference>
<dbReference type="GO" id="GO:0033202">
    <property type="term" value="C:DNA helicase complex"/>
    <property type="evidence" value="ECO:0007669"/>
    <property type="project" value="TreeGrafter"/>
</dbReference>
<comment type="catalytic activity">
    <reaction evidence="8">
        <text>Couples ATP hydrolysis with the unwinding of duplex DNA by translocating in the 3'-5' direction.</text>
        <dbReference type="EC" id="5.6.2.4"/>
    </reaction>
</comment>
<keyword evidence="6" id="KW-0238">DNA-binding</keyword>
<evidence type="ECO:0000313" key="12">
    <source>
        <dbReference type="EMBL" id="BCR35158.1"/>
    </source>
</evidence>
<protein>
    <recommendedName>
        <fullName evidence="9">DNA 3'-5' helicase</fullName>
        <ecNumber evidence="9">5.6.2.4</ecNumber>
    </recommendedName>
</protein>
<dbReference type="Pfam" id="PF00580">
    <property type="entry name" value="UvrD-helicase"/>
    <property type="match status" value="1"/>
</dbReference>
<dbReference type="EMBL" id="AP024412">
    <property type="protein sequence ID" value="BCR35158.1"/>
    <property type="molecule type" value="Genomic_DNA"/>
</dbReference>
<proteinExistence type="inferred from homology"/>
<organism evidence="12 13">
    <name type="scientific">Mariniplasma anaerobium</name>
    <dbReference type="NCBI Taxonomy" id="2735436"/>
    <lineage>
        <taxon>Bacteria</taxon>
        <taxon>Bacillati</taxon>
        <taxon>Mycoplasmatota</taxon>
        <taxon>Mollicutes</taxon>
        <taxon>Acholeplasmatales</taxon>
        <taxon>Acholeplasmataceae</taxon>
        <taxon>Mariniplasma</taxon>
    </lineage>
</organism>
<evidence type="ECO:0000256" key="10">
    <source>
        <dbReference type="ARBA" id="ARBA00048988"/>
    </source>
</evidence>
<evidence type="ECO:0000256" key="8">
    <source>
        <dbReference type="ARBA" id="ARBA00034617"/>
    </source>
</evidence>
<dbReference type="GO" id="GO:0016787">
    <property type="term" value="F:hydrolase activity"/>
    <property type="evidence" value="ECO:0007669"/>
    <property type="project" value="UniProtKB-UniRule"/>
</dbReference>